<keyword evidence="7" id="KW-1185">Reference proteome</keyword>
<gene>
    <name evidence="6" type="ORF">MUN68_004990</name>
</gene>
<dbReference type="Pfam" id="PF00149">
    <property type="entry name" value="Metallophos"/>
    <property type="match status" value="1"/>
</dbReference>
<name>A0ABY7S0H9_9FLAO</name>
<dbReference type="InterPro" id="IPR004843">
    <property type="entry name" value="Calcineurin-like_PHP"/>
</dbReference>
<dbReference type="Pfam" id="PF16656">
    <property type="entry name" value="Pur_ac_phosph_N"/>
    <property type="match status" value="1"/>
</dbReference>
<accession>A0ABY7S0H9</accession>
<sequence length="1339" mass="146520">MTKSLCIFVLIFLVSTQVKAQNEDLISLGSEWSYYDNQNEPAAQNSNVWYSNAYDDSLWALGNAELGYGDNDEVTVVNNATKVLYVRQTITITDPSIYQALISNLVYDDGAVVYLNGQEIWRVNMPTGIINYSSFAASNSSDNALVTSSFSNTLQIGDNVIAVEIHQRNASSSDLSFDLELKGSLLGEININRGPYLQKASATSMVVKWRTETPTESKINFGLSLGNLTLTDEELSLKTEHELELTNLTPNTKYFYEIANNSDVILPESADLFFETHPTIGTSDPYKFWILGDAGTANSNQRDVRDAYYNYIGSNHTDGIIFLGDNAYDDGTDIDYQAAIFQNMYEDKLKNTISWSTLGNHDGYSADSNTQTGPYYDIFTFPTAGESGGMPSGTEAYYSFDYGNIHFIVLDSYDTNTNIGASMYNWALSDVQNTMQEWIVAVWHHPAYSKGSHDSDTENRLVDMRENFLPMLESNGVDLVLSGHSHSYERSYFLNGHYGDSDSFNSASMTVGANGFGDGKTDGTGSYTKQIGNPDGAVYITAGSSGKTSAGDLDHEAMYYSVSQLGSCVLEVDGDTMHVKFIRETGAVDDYFTIQKEMCTVGDSCNDGNENTINDVFDVNCQCSGTLVSETLIDFASTWSYYDNADEPSAQGAIDWNDNTYDDSTWSTGNAHMGYGDGDEAQEVNTATKVLYTRHNFNVADLSTIQALVLNLIYDDGAVVYLNGQEIMRTNMPEGGIMYSTFASSVSTDNSLATEAFSNLLIQGNNVIAVEIHQVNAGSSDLSFDLELKGHDALLFINNTWFPNSPTSTSGNNNALVYNNTYTINTDVTLNNLIVNPTSTIEVLPASSLVVNGNIDNSGTINLNSQSTQYSSLIVEGEVFGEVNYKRHINGYNGTSGNDLISSPVSGQTFGDFAQLNPNIYENPNNTDQKLFGPFNKTTGTYQTFSIASGSPELTTNLSSGVGYRTARDEAEDGLYGTTFTFSGKVVSSNVNVGLVNSGPIESKWNLIGNPYSSYINVQGFLNHEVSSGVTNINLFDTNTAAIYGYDGNSSNGRIVYNLATTTASTVIAPGQGFFVSADAINAPLYDLEFTPAMRSLGTADDFILGRNSELTYLKLSASTNTNTYTTDFYFTDNATLGLDSGYDASVFGDSAPSFAIYSQLVNNNQGIDFAIQSLNSTDLNNNLTIPLGVNATEGQQITLNITNTTLDENINIYLEDNVTNTFTFLNTSNYSFTTNSNLSDVGRFFLHFQNDLLSTTDNELNSLVIYNTSSPKILHIKGLVLMPTKLQLYDIHGRLIMSNQLKTNENNQQIDLSHINLGVYFIKITSLSMNLSKKIIID</sequence>
<reference evidence="6 7" key="1">
    <citation type="submission" date="2023-01" db="EMBL/GenBank/DDBJ databases">
        <title>Psychroserpens ponticola sp. nov., isolated from seawater.</title>
        <authorList>
            <person name="Kristyanto S."/>
            <person name="Jung J."/>
            <person name="Kim J.M."/>
            <person name="Jeon C.O."/>
        </authorList>
    </citation>
    <scope>NUCLEOTIDE SEQUENCE [LARGE SCALE GENOMIC DNA]</scope>
    <source>
        <strain evidence="6 7">MSW6</strain>
    </source>
</reference>
<dbReference type="Pfam" id="PF18962">
    <property type="entry name" value="Por_Secre_tail"/>
    <property type="match status" value="1"/>
</dbReference>
<evidence type="ECO:0000313" key="6">
    <source>
        <dbReference type="EMBL" id="WCO02847.1"/>
    </source>
</evidence>
<feature type="domain" description="Secretion system C-terminal sorting" evidence="5">
    <location>
        <begin position="1285"/>
        <end position="1338"/>
    </location>
</feature>
<dbReference type="SUPFAM" id="SSF49363">
    <property type="entry name" value="Purple acid phosphatase, N-terminal domain"/>
    <property type="match status" value="1"/>
</dbReference>
<proteinExistence type="predicted"/>
<dbReference type="EMBL" id="CP116221">
    <property type="protein sequence ID" value="WCO02847.1"/>
    <property type="molecule type" value="Genomic_DNA"/>
</dbReference>
<evidence type="ECO:0000259" key="5">
    <source>
        <dbReference type="Pfam" id="PF18962"/>
    </source>
</evidence>
<dbReference type="SUPFAM" id="SSF56300">
    <property type="entry name" value="Metallo-dependent phosphatases"/>
    <property type="match status" value="1"/>
</dbReference>
<dbReference type="InterPro" id="IPR008963">
    <property type="entry name" value="Purple_acid_Pase-like_N"/>
</dbReference>
<dbReference type="RefSeq" id="WP_249995564.1">
    <property type="nucleotide sequence ID" value="NZ_CP116221.1"/>
</dbReference>
<dbReference type="InterPro" id="IPR029052">
    <property type="entry name" value="Metallo-depent_PP-like"/>
</dbReference>
<feature type="chain" id="PRO_5046605102" evidence="2">
    <location>
        <begin position="21"/>
        <end position="1339"/>
    </location>
</feature>
<dbReference type="InterPro" id="IPR026444">
    <property type="entry name" value="Secre_tail"/>
</dbReference>
<evidence type="ECO:0000259" key="3">
    <source>
        <dbReference type="Pfam" id="PF00149"/>
    </source>
</evidence>
<feature type="domain" description="Purple acid phosphatase N-terminal" evidence="4">
    <location>
        <begin position="198"/>
        <end position="271"/>
    </location>
</feature>
<evidence type="ECO:0000313" key="7">
    <source>
        <dbReference type="Proteomes" id="UP001202717"/>
    </source>
</evidence>
<dbReference type="Gene3D" id="2.60.120.260">
    <property type="entry name" value="Galactose-binding domain-like"/>
    <property type="match status" value="2"/>
</dbReference>
<evidence type="ECO:0000256" key="2">
    <source>
        <dbReference type="SAM" id="SignalP"/>
    </source>
</evidence>
<evidence type="ECO:0000259" key="4">
    <source>
        <dbReference type="Pfam" id="PF16656"/>
    </source>
</evidence>
<dbReference type="Gene3D" id="3.60.21.10">
    <property type="match status" value="1"/>
</dbReference>
<dbReference type="Proteomes" id="UP001202717">
    <property type="component" value="Chromosome"/>
</dbReference>
<dbReference type="InterPro" id="IPR039331">
    <property type="entry name" value="PAPs-like"/>
</dbReference>
<feature type="domain" description="Calcineurin-like phosphoesterase" evidence="3">
    <location>
        <begin position="287"/>
        <end position="488"/>
    </location>
</feature>
<organism evidence="6 7">
    <name type="scientific">Psychroserpens ponticola</name>
    <dbReference type="NCBI Taxonomy" id="2932268"/>
    <lineage>
        <taxon>Bacteria</taxon>
        <taxon>Pseudomonadati</taxon>
        <taxon>Bacteroidota</taxon>
        <taxon>Flavobacteriia</taxon>
        <taxon>Flavobacteriales</taxon>
        <taxon>Flavobacteriaceae</taxon>
        <taxon>Psychroserpens</taxon>
    </lineage>
</organism>
<dbReference type="NCBIfam" id="TIGR04183">
    <property type="entry name" value="Por_Secre_tail"/>
    <property type="match status" value="1"/>
</dbReference>
<dbReference type="InterPro" id="IPR015914">
    <property type="entry name" value="PAPs_N"/>
</dbReference>
<protein>
    <submittedName>
        <fullName evidence="6">Metallophosphoesterase</fullName>
    </submittedName>
</protein>
<evidence type="ECO:0000256" key="1">
    <source>
        <dbReference type="ARBA" id="ARBA00022729"/>
    </source>
</evidence>
<dbReference type="PANTHER" id="PTHR22953:SF153">
    <property type="entry name" value="PURPLE ACID PHOSPHATASE"/>
    <property type="match status" value="1"/>
</dbReference>
<keyword evidence="1 2" id="KW-0732">Signal</keyword>
<feature type="signal peptide" evidence="2">
    <location>
        <begin position="1"/>
        <end position="20"/>
    </location>
</feature>
<dbReference type="PANTHER" id="PTHR22953">
    <property type="entry name" value="ACID PHOSPHATASE RELATED"/>
    <property type="match status" value="1"/>
</dbReference>